<comment type="similarity">
    <text evidence="1">Belongs to the ornithine cyclodeaminase/mu-crystallin family.</text>
</comment>
<evidence type="ECO:0000313" key="2">
    <source>
        <dbReference type="EMBL" id="KEP67893.1"/>
    </source>
</evidence>
<protein>
    <submittedName>
        <fullName evidence="2">Ornithine cyclodeaminase</fullName>
    </submittedName>
</protein>
<dbReference type="GO" id="GO:0019752">
    <property type="term" value="P:carboxylic acid metabolic process"/>
    <property type="evidence" value="ECO:0007669"/>
    <property type="project" value="UniProtKB-ARBA"/>
</dbReference>
<dbReference type="InterPro" id="IPR036291">
    <property type="entry name" value="NAD(P)-bd_dom_sf"/>
</dbReference>
<dbReference type="InterPro" id="IPR023401">
    <property type="entry name" value="ODC_N"/>
</dbReference>
<evidence type="ECO:0000256" key="1">
    <source>
        <dbReference type="ARBA" id="ARBA00008903"/>
    </source>
</evidence>
<comment type="caution">
    <text evidence="2">The sequence shown here is derived from an EMBL/GenBank/DDBJ whole genome shotgun (WGS) entry which is preliminary data.</text>
</comment>
<dbReference type="GO" id="GO:0016491">
    <property type="term" value="F:oxidoreductase activity"/>
    <property type="evidence" value="ECO:0007669"/>
    <property type="project" value="UniProtKB-ARBA"/>
</dbReference>
<dbReference type="InterPro" id="IPR003462">
    <property type="entry name" value="ODC_Mu_crystall"/>
</dbReference>
<dbReference type="FunFam" id="3.40.50.720:FF:000311">
    <property type="entry name" value="Ornithine cyclodeaminase"/>
    <property type="match status" value="1"/>
</dbReference>
<dbReference type="SUPFAM" id="SSF51735">
    <property type="entry name" value="NAD(P)-binding Rossmann-fold domains"/>
    <property type="match status" value="1"/>
</dbReference>
<reference evidence="2 3" key="1">
    <citation type="submission" date="2014-03" db="EMBL/GenBank/DDBJ databases">
        <title>The draft genome sequence of Thioclava dalianensis DLFJ1-1.</title>
        <authorList>
            <person name="Lai Q."/>
            <person name="Shao Z."/>
        </authorList>
    </citation>
    <scope>NUCLEOTIDE SEQUENCE [LARGE SCALE GENOMIC DNA]</scope>
    <source>
        <strain evidence="2 3">DLFJ1-1</strain>
    </source>
</reference>
<dbReference type="Gene3D" id="3.30.1780.10">
    <property type="entry name" value="ornithine cyclodeaminase, domain 1"/>
    <property type="match status" value="1"/>
</dbReference>
<organism evidence="2 3">
    <name type="scientific">Thioclava dalianensis</name>
    <dbReference type="NCBI Taxonomy" id="1185766"/>
    <lineage>
        <taxon>Bacteria</taxon>
        <taxon>Pseudomonadati</taxon>
        <taxon>Pseudomonadota</taxon>
        <taxon>Alphaproteobacteria</taxon>
        <taxon>Rhodobacterales</taxon>
        <taxon>Paracoccaceae</taxon>
        <taxon>Thioclava</taxon>
    </lineage>
</organism>
<proteinExistence type="inferred from homology"/>
<dbReference type="Gene3D" id="3.40.50.720">
    <property type="entry name" value="NAD(P)-binding Rossmann-like Domain"/>
    <property type="match status" value="1"/>
</dbReference>
<dbReference type="Pfam" id="PF02423">
    <property type="entry name" value="OCD_Mu_crystall"/>
    <property type="match status" value="1"/>
</dbReference>
<gene>
    <name evidence="2" type="ORF">DL1_18295</name>
</gene>
<dbReference type="AlphaFoldDB" id="A0A074TFT5"/>
<sequence>MLTPRMITYDDAKPLVTWPEAVTALRDGHALPKAKVGDIFLGPSEGSLLSRGAYIEGLGFGVKSVTVFGKNPGAGLPSVQGAMFMFEPEHGQLAAIIDSKLVTELKTASDSVLGAQLLARPESASLLIVGAGTVARSLIDAYSSVFPSIKTIRIWARRIAQAEALAQEALVPGVDIAAVGDLAGAAADADIITCATMAREPVLMGDWMRPGTHVDLIGAFKTDMREADDALISTASLFVDSRDTTIHHIGELTIPIKAGVISADAVKGDFYDLIGKGAEGRRSEDEVTLFKNGGGAHLDLMIAQYIAGKVAQTK</sequence>
<dbReference type="GO" id="GO:0005737">
    <property type="term" value="C:cytoplasm"/>
    <property type="evidence" value="ECO:0007669"/>
    <property type="project" value="TreeGrafter"/>
</dbReference>
<evidence type="ECO:0000313" key="3">
    <source>
        <dbReference type="Proteomes" id="UP000027725"/>
    </source>
</evidence>
<dbReference type="STRING" id="1185766.SAMN05216224_1283"/>
<name>A0A074TFT5_9RHOB</name>
<dbReference type="RefSeq" id="WP_038069977.1">
    <property type="nucleotide sequence ID" value="NZ_FOVB01000028.1"/>
</dbReference>
<dbReference type="EMBL" id="JHEH01000062">
    <property type="protein sequence ID" value="KEP67893.1"/>
    <property type="molecule type" value="Genomic_DNA"/>
</dbReference>
<dbReference type="PANTHER" id="PTHR13812:SF19">
    <property type="entry name" value="KETIMINE REDUCTASE MU-CRYSTALLIN"/>
    <property type="match status" value="1"/>
</dbReference>
<dbReference type="PANTHER" id="PTHR13812">
    <property type="entry name" value="KETIMINE REDUCTASE MU-CRYSTALLIN"/>
    <property type="match status" value="1"/>
</dbReference>
<accession>A0A074TFT5</accession>
<dbReference type="PIRSF" id="PIRSF001439">
    <property type="entry name" value="CryM"/>
    <property type="match status" value="1"/>
</dbReference>
<dbReference type="Proteomes" id="UP000027725">
    <property type="component" value="Unassembled WGS sequence"/>
</dbReference>
<keyword evidence="3" id="KW-1185">Reference proteome</keyword>
<dbReference type="eggNOG" id="COG2423">
    <property type="taxonomic scope" value="Bacteria"/>
</dbReference>